<evidence type="ECO:0000256" key="1">
    <source>
        <dbReference type="SAM" id="MobiDB-lite"/>
    </source>
</evidence>
<gene>
    <name evidence="2" type="ORF">Acr_16g0000860</name>
</gene>
<dbReference type="AlphaFoldDB" id="A0A7J0FXN7"/>
<protein>
    <submittedName>
        <fullName evidence="2">Uncharacterized protein</fullName>
    </submittedName>
</protein>
<feature type="compositionally biased region" description="Polar residues" evidence="1">
    <location>
        <begin position="185"/>
        <end position="197"/>
    </location>
</feature>
<feature type="region of interest" description="Disordered" evidence="1">
    <location>
        <begin position="174"/>
        <end position="197"/>
    </location>
</feature>
<feature type="compositionally biased region" description="Basic and acidic residues" evidence="1">
    <location>
        <begin position="10"/>
        <end position="53"/>
    </location>
</feature>
<comment type="caution">
    <text evidence="2">The sequence shown here is derived from an EMBL/GenBank/DDBJ whole genome shotgun (WGS) entry which is preliminary data.</text>
</comment>
<dbReference type="EMBL" id="BJWL01000016">
    <property type="protein sequence ID" value="GFZ03462.1"/>
    <property type="molecule type" value="Genomic_DNA"/>
</dbReference>
<proteinExistence type="predicted"/>
<organism evidence="2 3">
    <name type="scientific">Actinidia rufa</name>
    <dbReference type="NCBI Taxonomy" id="165716"/>
    <lineage>
        <taxon>Eukaryota</taxon>
        <taxon>Viridiplantae</taxon>
        <taxon>Streptophyta</taxon>
        <taxon>Embryophyta</taxon>
        <taxon>Tracheophyta</taxon>
        <taxon>Spermatophyta</taxon>
        <taxon>Magnoliopsida</taxon>
        <taxon>eudicotyledons</taxon>
        <taxon>Gunneridae</taxon>
        <taxon>Pentapetalae</taxon>
        <taxon>asterids</taxon>
        <taxon>Ericales</taxon>
        <taxon>Actinidiaceae</taxon>
        <taxon>Actinidia</taxon>
    </lineage>
</organism>
<sequence>MEEEEEEDRDGEKRIEKDGEKEAEQEKEDGKEADQEGEKNEDTEDQEKKKDDSSATESVFPLIFMVAKLVTKFEFPDAGIPNLPTISRELLLVDDNWDGDVKCNKTHLKDSIGKAIDLPSMMFMSLCSAYESSDVRGSMLFLGFLMALFKRHEIVIPMDLIRIASEKPIDRYSLTRSEGQRNKRASSASKEPSVGIS</sequence>
<evidence type="ECO:0000313" key="3">
    <source>
        <dbReference type="Proteomes" id="UP000585474"/>
    </source>
</evidence>
<evidence type="ECO:0000313" key="2">
    <source>
        <dbReference type="EMBL" id="GFZ03462.1"/>
    </source>
</evidence>
<feature type="region of interest" description="Disordered" evidence="1">
    <location>
        <begin position="1"/>
        <end position="54"/>
    </location>
</feature>
<keyword evidence="3" id="KW-1185">Reference proteome</keyword>
<name>A0A7J0FXN7_9ERIC</name>
<accession>A0A7J0FXN7</accession>
<dbReference type="Proteomes" id="UP000585474">
    <property type="component" value="Unassembled WGS sequence"/>
</dbReference>
<reference evidence="2 3" key="1">
    <citation type="submission" date="2019-07" db="EMBL/GenBank/DDBJ databases">
        <title>De Novo Assembly of kiwifruit Actinidia rufa.</title>
        <authorList>
            <person name="Sugita-Konishi S."/>
            <person name="Sato K."/>
            <person name="Mori E."/>
            <person name="Abe Y."/>
            <person name="Kisaki G."/>
            <person name="Hamano K."/>
            <person name="Suezawa K."/>
            <person name="Otani M."/>
            <person name="Fukuda T."/>
            <person name="Manabe T."/>
            <person name="Gomi K."/>
            <person name="Tabuchi M."/>
            <person name="Akimitsu K."/>
            <person name="Kataoka I."/>
        </authorList>
    </citation>
    <scope>NUCLEOTIDE SEQUENCE [LARGE SCALE GENOMIC DNA]</scope>
    <source>
        <strain evidence="3">cv. Fuchu</strain>
    </source>
</reference>